<evidence type="ECO:0000256" key="2">
    <source>
        <dbReference type="ARBA" id="ARBA00023125"/>
    </source>
</evidence>
<dbReference type="InterPro" id="IPR050908">
    <property type="entry name" value="SmbC-like"/>
</dbReference>
<keyword evidence="2" id="KW-0238">DNA-binding</keyword>
<feature type="domain" description="HTH araC/xylS-type" evidence="4">
    <location>
        <begin position="22"/>
        <end position="121"/>
    </location>
</feature>
<dbReference type="RefSeq" id="WP_284379297.1">
    <property type="nucleotide sequence ID" value="NZ_BSNM01000003.1"/>
</dbReference>
<dbReference type="InterPro" id="IPR009057">
    <property type="entry name" value="Homeodomain-like_sf"/>
</dbReference>
<sequence>MPQTADSISVIATNSRYIQRINNALDYLSQHYKRDVSLDELAERACFSKFHFHRVFKGVVGENVYEYLSRIRLERAAKALIYQPDQAIGDIALDHGFSSAAAFARRFKEHFGVSATRWRAQGVLGYLEGRNEKSKNRKVDSNEREAVSNLWKAQAVPHLYIDSSTNLPSWRIQMTHRNDVRVEVKHLPATPIAYIRHIGPFKGETQIWANLFNKLMTWGAARSVVSCPGTRFYTVFRDDLTLTDFQKFAADACISVPESTKSSGDITVSEIKAGQYAVAEFEVSDDEFEAAWDFMYREWLPDSGFQPDDRPCFERYLNDAKLHPEKKHIIEVCIPVRPI</sequence>
<evidence type="ECO:0000259" key="4">
    <source>
        <dbReference type="PROSITE" id="PS01124"/>
    </source>
</evidence>
<proteinExistence type="predicted"/>
<dbReference type="InterPro" id="IPR011256">
    <property type="entry name" value="Reg_factor_effector_dom_sf"/>
</dbReference>
<dbReference type="Proteomes" id="UP001161389">
    <property type="component" value="Unassembled WGS sequence"/>
</dbReference>
<dbReference type="InterPro" id="IPR029442">
    <property type="entry name" value="GyrI-like"/>
</dbReference>
<dbReference type="Gene3D" id="1.10.10.60">
    <property type="entry name" value="Homeodomain-like"/>
    <property type="match status" value="2"/>
</dbReference>
<dbReference type="SUPFAM" id="SSF46689">
    <property type="entry name" value="Homeodomain-like"/>
    <property type="match status" value="2"/>
</dbReference>
<name>A0AA37S8L4_9GAMM</name>
<dbReference type="GO" id="GO:0003700">
    <property type="term" value="F:DNA-binding transcription factor activity"/>
    <property type="evidence" value="ECO:0007669"/>
    <property type="project" value="InterPro"/>
</dbReference>
<organism evidence="5 6">
    <name type="scientific">Litoribrevibacter albus</name>
    <dbReference type="NCBI Taxonomy" id="1473156"/>
    <lineage>
        <taxon>Bacteria</taxon>
        <taxon>Pseudomonadati</taxon>
        <taxon>Pseudomonadota</taxon>
        <taxon>Gammaproteobacteria</taxon>
        <taxon>Oceanospirillales</taxon>
        <taxon>Oceanospirillaceae</taxon>
        <taxon>Litoribrevibacter</taxon>
    </lineage>
</organism>
<dbReference type="EMBL" id="BSNM01000003">
    <property type="protein sequence ID" value="GLQ30436.1"/>
    <property type="molecule type" value="Genomic_DNA"/>
</dbReference>
<gene>
    <name evidence="5" type="ORF">GCM10007876_09140</name>
</gene>
<evidence type="ECO:0000256" key="3">
    <source>
        <dbReference type="ARBA" id="ARBA00023163"/>
    </source>
</evidence>
<dbReference type="InterPro" id="IPR010499">
    <property type="entry name" value="AraC_E-bd"/>
</dbReference>
<accession>A0AA37S8L4</accession>
<dbReference type="GO" id="GO:0043565">
    <property type="term" value="F:sequence-specific DNA binding"/>
    <property type="evidence" value="ECO:0007669"/>
    <property type="project" value="InterPro"/>
</dbReference>
<dbReference type="Pfam" id="PF06445">
    <property type="entry name" value="GyrI-like"/>
    <property type="match status" value="1"/>
</dbReference>
<dbReference type="SMART" id="SM00342">
    <property type="entry name" value="HTH_ARAC"/>
    <property type="match status" value="1"/>
</dbReference>
<dbReference type="PROSITE" id="PS00041">
    <property type="entry name" value="HTH_ARAC_FAMILY_1"/>
    <property type="match status" value="1"/>
</dbReference>
<evidence type="ECO:0000313" key="5">
    <source>
        <dbReference type="EMBL" id="GLQ30436.1"/>
    </source>
</evidence>
<keyword evidence="1" id="KW-0805">Transcription regulation</keyword>
<comment type="caution">
    <text evidence="5">The sequence shown here is derived from an EMBL/GenBank/DDBJ whole genome shotgun (WGS) entry which is preliminary data.</text>
</comment>
<dbReference type="PANTHER" id="PTHR40055">
    <property type="entry name" value="TRANSCRIPTIONAL REGULATOR YGIV-RELATED"/>
    <property type="match status" value="1"/>
</dbReference>
<dbReference type="InterPro" id="IPR018062">
    <property type="entry name" value="HTH_AraC-typ_CS"/>
</dbReference>
<dbReference type="SUPFAM" id="SSF55136">
    <property type="entry name" value="Probable bacterial effector-binding domain"/>
    <property type="match status" value="1"/>
</dbReference>
<dbReference type="SMART" id="SM00871">
    <property type="entry name" value="AraC_E_bind"/>
    <property type="match status" value="1"/>
</dbReference>
<reference evidence="5" key="1">
    <citation type="journal article" date="2014" name="Int. J. Syst. Evol. Microbiol.">
        <title>Complete genome sequence of Corynebacterium casei LMG S-19264T (=DSM 44701T), isolated from a smear-ripened cheese.</title>
        <authorList>
            <consortium name="US DOE Joint Genome Institute (JGI-PGF)"/>
            <person name="Walter F."/>
            <person name="Albersmeier A."/>
            <person name="Kalinowski J."/>
            <person name="Ruckert C."/>
        </authorList>
    </citation>
    <scope>NUCLEOTIDE SEQUENCE</scope>
    <source>
        <strain evidence="5">NBRC 110071</strain>
    </source>
</reference>
<evidence type="ECO:0000313" key="6">
    <source>
        <dbReference type="Proteomes" id="UP001161389"/>
    </source>
</evidence>
<dbReference type="AlphaFoldDB" id="A0AA37S8L4"/>
<dbReference type="InterPro" id="IPR018060">
    <property type="entry name" value="HTH_AraC"/>
</dbReference>
<protein>
    <submittedName>
        <fullName evidence="5">AraC family transcriptional regulator</fullName>
    </submittedName>
</protein>
<keyword evidence="6" id="KW-1185">Reference proteome</keyword>
<evidence type="ECO:0000256" key="1">
    <source>
        <dbReference type="ARBA" id="ARBA00023015"/>
    </source>
</evidence>
<dbReference type="PROSITE" id="PS01124">
    <property type="entry name" value="HTH_ARAC_FAMILY_2"/>
    <property type="match status" value="1"/>
</dbReference>
<dbReference type="Gene3D" id="3.20.80.10">
    <property type="entry name" value="Regulatory factor, effector binding domain"/>
    <property type="match status" value="1"/>
</dbReference>
<dbReference type="Pfam" id="PF12833">
    <property type="entry name" value="HTH_18"/>
    <property type="match status" value="1"/>
</dbReference>
<keyword evidence="3" id="KW-0804">Transcription</keyword>
<dbReference type="PANTHER" id="PTHR40055:SF2">
    <property type="entry name" value="DNA GYRASE INHIBITOR"/>
    <property type="match status" value="1"/>
</dbReference>
<reference evidence="5" key="2">
    <citation type="submission" date="2023-01" db="EMBL/GenBank/DDBJ databases">
        <title>Draft genome sequence of Litoribrevibacter albus strain NBRC 110071.</title>
        <authorList>
            <person name="Sun Q."/>
            <person name="Mori K."/>
        </authorList>
    </citation>
    <scope>NUCLEOTIDE SEQUENCE</scope>
    <source>
        <strain evidence="5">NBRC 110071</strain>
    </source>
</reference>